<dbReference type="InterPro" id="IPR001343">
    <property type="entry name" value="Hemolysn_Ca-bd"/>
</dbReference>
<dbReference type="PROSITE" id="PS00330">
    <property type="entry name" value="HEMOLYSIN_CALCIUM"/>
    <property type="match status" value="15"/>
</dbReference>
<dbReference type="Proteomes" id="UP001139408">
    <property type="component" value="Unassembled WGS sequence"/>
</dbReference>
<evidence type="ECO:0000313" key="6">
    <source>
        <dbReference type="EMBL" id="MCL1104527.1"/>
    </source>
</evidence>
<organism evidence="6 7">
    <name type="scientific">Shewanella algicola</name>
    <dbReference type="NCBI Taxonomy" id="640633"/>
    <lineage>
        <taxon>Bacteria</taxon>
        <taxon>Pseudomonadati</taxon>
        <taxon>Pseudomonadota</taxon>
        <taxon>Gammaproteobacteria</taxon>
        <taxon>Alteromonadales</taxon>
        <taxon>Shewanellaceae</taxon>
        <taxon>Shewanella</taxon>
    </lineage>
</organism>
<dbReference type="Pfam" id="PF06594">
    <property type="entry name" value="HCBP_related"/>
    <property type="match status" value="6"/>
</dbReference>
<feature type="domain" description="Haemolysin-type calcium binding-related" evidence="5">
    <location>
        <begin position="1020"/>
        <end position="1059"/>
    </location>
</feature>
<comment type="caution">
    <text evidence="6">The sequence shown here is derived from an EMBL/GenBank/DDBJ whole genome shotgun (WGS) entry which is preliminary data.</text>
</comment>
<dbReference type="InterPro" id="IPR018511">
    <property type="entry name" value="Hemolysin-typ_Ca-bd_CS"/>
</dbReference>
<proteinExistence type="predicted"/>
<evidence type="ECO:0000256" key="3">
    <source>
        <dbReference type="ARBA" id="ARBA00022837"/>
    </source>
</evidence>
<sequence>MLYGGSGNDKVLGGTGNDQLIGGKGNDLLDGEVGYNKYIFSKGDGQDTIGASRYRSSSDELVFTSEISPKDVVFAREGINLVFRILDTDDKITIRGYFDTTGGYGDFVQVTFANGTIWSAEYINSSLLQGTEADDNIVGFDSDDVIEGLGGNDVIDGQDGDDTLLGGLGDDNLKGGRGNDIVEGGNGNDTLDGGDGNDVLIGGRGNDIINVGSGENTIYFAKGDGQDIIPRESVWSSSSRYNRLVLADDISSSEVKISRSEYDLVVEIYGTNDKITFELYFYDQYEPSLNEIVLPDGSVLVAEDIQKLVIQGTDGDDYLYGDHLDDVIDGGAGDDRIAGGSGDDVLKGSSGKDTMFGGDGNDLLIGGSGNDELQGGQDNDQLSGGSGNDNLNGDSGNDKLFGGAGSDYLYGGAGNDQLEGGLGNDEVGGGSGKDTYIFSAGDGKDTFSDYDSVDGNSIANQDIVVFKNIKSTDIYATQVGDDLILTFKDSTDQITIENQFRDFDRNSGVDYDIELFEFSDGVVWQANDLYQNSLKTSNADDVITAFDWADTIKGGLGNDIIYGQGGDDKLYGDEGDDILKGGMGNDLLVGGEGNDTLEGGNGSDRLEGGAGDDTLISFDDIYDKSSKILIGGKGNDTIYGSFGNDTYQFNLGDGQDRIIATRKEQAYSNFTASNDTLIFGEGIAAADLSFERHGDDILINVANGGDSITIENWFLSYTEHFLVNNFQFSDGSSLTVTEINDLVVQLGTDIGDQLIGSANDDRISGLGGDDQLFGQGGHDTLSGGNGSDYLDGGSGNDELFGDAGNDTLRGNTGDDTLIGGLGNDSYLIYSGDGHDTLDVSEGGQDNLFLQDINFDQVRFTQDGDDLLLLIGDGASQSIRVSKHFTGGESALDNIKTADGHWLNTAYINALINVEPDPTPDPTPDPEPTPDPDPTPSVGGPDVIVGNISNDVLVGGAGNDTLTGGKGNDVLFGGTGDDIFIFAKGDGQDVIEISTGVNIIEFASGISWQDVAQNLSKYGDDLILKIAGGPDQITITDFFLYGSNIMSDFKFADGSNLTPSQIFGAYGLPVASATPPPTPEVTFGDLADNTMNGTSGNDILNGQSGDDILTGGRGNDTLIGGLGNDTFVLSKGDGQDIVNASGGGVDSILFKTGISFNDIASSLMKMGDDLVLGSGDSQVTITNFFLGGDYAVDSFIFESGGQLSAAQIFGAYGLSIPDVEESDQTMNLPDLREFTEIIRGNNSSQGLFGSSDDELLLAEGGDDVLSGGAGNDTLIGGSGNDKYLFALGDGQDVINNYDTGATNTDVLSFGPGILSSQVSASRRDDDLVLQVNGTEDQVTVEGYFINNGDSDYSLASITFEDGTSWNMDDVTQLTVVPASLNRDASPLYSDNSSLDFSLNLLVQAYTTLDGDEGEEIGDFKNNRVNQLPIIEHY</sequence>
<dbReference type="SUPFAM" id="SSF51120">
    <property type="entry name" value="beta-Roll"/>
    <property type="match status" value="9"/>
</dbReference>
<feature type="domain" description="Haemolysin-type calcium binding-related" evidence="5">
    <location>
        <begin position="482"/>
        <end position="527"/>
    </location>
</feature>
<feature type="domain" description="Haemolysin-type calcium binding-related" evidence="5">
    <location>
        <begin position="696"/>
        <end position="737"/>
    </location>
</feature>
<dbReference type="PRINTS" id="PR00313">
    <property type="entry name" value="CABNDNGRPT"/>
</dbReference>
<feature type="region of interest" description="Disordered" evidence="4">
    <location>
        <begin position="783"/>
        <end position="806"/>
    </location>
</feature>
<dbReference type="InterPro" id="IPR011049">
    <property type="entry name" value="Serralysin-like_metalloprot_C"/>
</dbReference>
<dbReference type="PANTHER" id="PTHR38340">
    <property type="entry name" value="S-LAYER PROTEIN"/>
    <property type="match status" value="1"/>
</dbReference>
<keyword evidence="2" id="KW-0964">Secreted</keyword>
<dbReference type="GO" id="GO:0005576">
    <property type="term" value="C:extracellular region"/>
    <property type="evidence" value="ECO:0007669"/>
    <property type="project" value="UniProtKB-SubCell"/>
</dbReference>
<feature type="domain" description="Haemolysin-type calcium binding-related" evidence="5">
    <location>
        <begin position="80"/>
        <end position="121"/>
    </location>
</feature>
<keyword evidence="3" id="KW-0106">Calcium</keyword>
<dbReference type="PANTHER" id="PTHR38340:SF1">
    <property type="entry name" value="S-LAYER PROTEIN"/>
    <property type="match status" value="1"/>
</dbReference>
<feature type="compositionally biased region" description="Pro residues" evidence="4">
    <location>
        <begin position="916"/>
        <end position="934"/>
    </location>
</feature>
<evidence type="ECO:0000259" key="5">
    <source>
        <dbReference type="Pfam" id="PF06594"/>
    </source>
</evidence>
<dbReference type="EMBL" id="JAKILJ010000007">
    <property type="protein sequence ID" value="MCL1104527.1"/>
    <property type="molecule type" value="Genomic_DNA"/>
</dbReference>
<protein>
    <recommendedName>
        <fullName evidence="5">Haemolysin-type calcium binding-related domain-containing protein</fullName>
    </recommendedName>
</protein>
<evidence type="ECO:0000256" key="1">
    <source>
        <dbReference type="ARBA" id="ARBA00004613"/>
    </source>
</evidence>
<dbReference type="InterPro" id="IPR010566">
    <property type="entry name" value="Haemolys_ca-bd"/>
</dbReference>
<dbReference type="Pfam" id="PF00353">
    <property type="entry name" value="HemolysinCabind"/>
    <property type="match status" value="14"/>
</dbReference>
<reference evidence="6" key="1">
    <citation type="submission" date="2022-01" db="EMBL/GenBank/DDBJ databases">
        <title>Whole genome-based taxonomy of the Shewanellaceae.</title>
        <authorList>
            <person name="Martin-Rodriguez A.J."/>
        </authorList>
    </citation>
    <scope>NUCLEOTIDE SEQUENCE</scope>
    <source>
        <strain evidence="6">DSM 23803</strain>
    </source>
</reference>
<evidence type="ECO:0000313" key="7">
    <source>
        <dbReference type="Proteomes" id="UP001139408"/>
    </source>
</evidence>
<evidence type="ECO:0000256" key="4">
    <source>
        <dbReference type="SAM" id="MobiDB-lite"/>
    </source>
</evidence>
<feature type="region of interest" description="Disordered" evidence="4">
    <location>
        <begin position="912"/>
        <end position="941"/>
    </location>
</feature>
<dbReference type="GO" id="GO:0005509">
    <property type="term" value="F:calcium ion binding"/>
    <property type="evidence" value="ECO:0007669"/>
    <property type="project" value="InterPro"/>
</dbReference>
<name>A0A9X1Z3W9_9GAMM</name>
<accession>A0A9X1Z3W9</accession>
<dbReference type="InterPro" id="IPR050557">
    <property type="entry name" value="RTX_toxin/Mannuronan_C5-epim"/>
</dbReference>
<feature type="domain" description="Haemolysin-type calcium binding-related" evidence="5">
    <location>
        <begin position="1168"/>
        <end position="1206"/>
    </location>
</feature>
<gene>
    <name evidence="6" type="ORF">L2749_04545</name>
</gene>
<feature type="region of interest" description="Disordered" evidence="4">
    <location>
        <begin position="366"/>
        <end position="397"/>
    </location>
</feature>
<feature type="domain" description="Haemolysin-type calcium binding-related" evidence="5">
    <location>
        <begin position="1325"/>
        <end position="1367"/>
    </location>
</feature>
<evidence type="ECO:0000256" key="2">
    <source>
        <dbReference type="ARBA" id="ARBA00022525"/>
    </source>
</evidence>
<comment type="subcellular location">
    <subcellularLocation>
        <location evidence="1">Secreted</location>
    </subcellularLocation>
</comment>
<keyword evidence="7" id="KW-1185">Reference proteome</keyword>
<dbReference type="Gene3D" id="2.150.10.10">
    <property type="entry name" value="Serralysin-like metalloprotease, C-terminal"/>
    <property type="match status" value="11"/>
</dbReference>